<accession>A0A8B5W2U6</accession>
<proteinExistence type="predicted"/>
<gene>
    <name evidence="1" type="ORF">AUF17_03975</name>
</gene>
<organism evidence="1 2">
    <name type="scientific">Enterococcus avium</name>
    <name type="common">Streptococcus avium</name>
    <dbReference type="NCBI Taxonomy" id="33945"/>
    <lineage>
        <taxon>Bacteria</taxon>
        <taxon>Bacillati</taxon>
        <taxon>Bacillota</taxon>
        <taxon>Bacilli</taxon>
        <taxon>Lactobacillales</taxon>
        <taxon>Enterococcaceae</taxon>
        <taxon>Enterococcus</taxon>
    </lineage>
</organism>
<evidence type="ECO:0000313" key="1">
    <source>
        <dbReference type="EMBL" id="TRZ33279.1"/>
    </source>
</evidence>
<name>A0A8B5W2U6_ENTAV</name>
<reference evidence="1 2" key="1">
    <citation type="submission" date="2017-10" db="EMBL/GenBank/DDBJ databases">
        <title>FDA dAtabase for Regulatory Grade micrObial Sequences (FDA-ARGOS): Supporting development and validation of Infectious Disease Dx tests.</title>
        <authorList>
            <person name="Campos J."/>
            <person name="Goldberg B."/>
            <person name="Tallon L.J."/>
            <person name="Sadzewicz L."/>
            <person name="Sengamalay N."/>
            <person name="Ott S."/>
            <person name="Godinez A."/>
            <person name="Nagaraj S."/>
            <person name="Vyas G."/>
            <person name="Aluvathingal J."/>
            <person name="Nadendla S."/>
            <person name="Geyer C."/>
            <person name="Nandy P."/>
            <person name="Hobson J."/>
            <person name="Sichtig H."/>
        </authorList>
    </citation>
    <scope>NUCLEOTIDE SEQUENCE [LARGE SCALE GENOMIC DNA]</scope>
    <source>
        <strain evidence="1 2">FDAARGOS_185</strain>
    </source>
</reference>
<comment type="caution">
    <text evidence="1">The sequence shown here is derived from an EMBL/GenBank/DDBJ whole genome shotgun (WGS) entry which is preliminary data.</text>
</comment>
<evidence type="ECO:0000313" key="2">
    <source>
        <dbReference type="Proteomes" id="UP000316316"/>
    </source>
</evidence>
<dbReference type="EMBL" id="PDXQ01000001">
    <property type="protein sequence ID" value="TRZ33279.1"/>
    <property type="molecule type" value="Genomic_DNA"/>
</dbReference>
<protein>
    <submittedName>
        <fullName evidence="1">Uncharacterized protein</fullName>
    </submittedName>
</protein>
<dbReference type="RefSeq" id="WP_144324573.1">
    <property type="nucleotide sequence ID" value="NZ_PDXQ01000001.1"/>
</dbReference>
<dbReference type="Proteomes" id="UP000316316">
    <property type="component" value="Unassembled WGS sequence"/>
</dbReference>
<dbReference type="AlphaFoldDB" id="A0A8B5W2U6"/>
<sequence length="68" mass="8006">MIRVCEALLGQPEKVSFVSEEEALQLRLKYQFKMLLEGIYMNDVDGRDQKFQLVKNGTLLGYFSMEKW</sequence>